<evidence type="ECO:0000256" key="2">
    <source>
        <dbReference type="SAM" id="MobiDB-lite"/>
    </source>
</evidence>
<proteinExistence type="predicted"/>
<feature type="compositionally biased region" description="Polar residues" evidence="2">
    <location>
        <begin position="69"/>
        <end position="96"/>
    </location>
</feature>
<dbReference type="PANTHER" id="PTHR11505">
    <property type="entry name" value="L1 TRANSPOSABLE ELEMENT-RELATED"/>
    <property type="match status" value="1"/>
</dbReference>
<dbReference type="InterPro" id="IPR011011">
    <property type="entry name" value="Znf_FYVE_PHD"/>
</dbReference>
<evidence type="ECO:0000256" key="1">
    <source>
        <dbReference type="SAM" id="Coils"/>
    </source>
</evidence>
<dbReference type="Proteomes" id="UP001549921">
    <property type="component" value="Unassembled WGS sequence"/>
</dbReference>
<reference evidence="4 5" key="1">
    <citation type="submission" date="2024-06" db="EMBL/GenBank/DDBJ databases">
        <title>A chromosome-level genome assembly of beet webworm, Loxostege sticticalis.</title>
        <authorList>
            <person name="Zhang Y."/>
        </authorList>
    </citation>
    <scope>NUCLEOTIDE SEQUENCE [LARGE SCALE GENOMIC DNA]</scope>
    <source>
        <strain evidence="4">AQ028</strain>
        <tissue evidence="4">Male pupae</tissue>
    </source>
</reference>
<dbReference type="InterPro" id="IPR004244">
    <property type="entry name" value="Transposase_22"/>
</dbReference>
<dbReference type="SUPFAM" id="SSF46579">
    <property type="entry name" value="Prefoldin"/>
    <property type="match status" value="1"/>
</dbReference>
<evidence type="ECO:0000313" key="5">
    <source>
        <dbReference type="Proteomes" id="UP001549921"/>
    </source>
</evidence>
<feature type="domain" description="FP protein C-terminal" evidence="3">
    <location>
        <begin position="303"/>
        <end position="354"/>
    </location>
</feature>
<evidence type="ECO:0000259" key="3">
    <source>
        <dbReference type="Pfam" id="PF25298"/>
    </source>
</evidence>
<dbReference type="AlphaFoldDB" id="A0ABD0TN69"/>
<gene>
    <name evidence="4" type="ORF">ABMA28_012422</name>
</gene>
<accession>A0ABD0TN69</accession>
<evidence type="ECO:0000313" key="4">
    <source>
        <dbReference type="EMBL" id="KAL0850673.1"/>
    </source>
</evidence>
<dbReference type="EMBL" id="JBEDNZ010000003">
    <property type="protein sequence ID" value="KAL0850673.1"/>
    <property type="molecule type" value="Genomic_DNA"/>
</dbReference>
<dbReference type="InterPro" id="IPR013083">
    <property type="entry name" value="Znf_RING/FYVE/PHD"/>
</dbReference>
<feature type="coiled-coil region" evidence="1">
    <location>
        <begin position="130"/>
        <end position="192"/>
    </location>
</feature>
<dbReference type="Gene3D" id="3.30.40.10">
    <property type="entry name" value="Zinc/RING finger domain, C3HC4 (zinc finger)"/>
    <property type="match status" value="1"/>
</dbReference>
<feature type="region of interest" description="Disordered" evidence="2">
    <location>
        <begin position="64"/>
        <end position="106"/>
    </location>
</feature>
<organism evidence="4 5">
    <name type="scientific">Loxostege sticticalis</name>
    <name type="common">Beet webworm moth</name>
    <dbReference type="NCBI Taxonomy" id="481309"/>
    <lineage>
        <taxon>Eukaryota</taxon>
        <taxon>Metazoa</taxon>
        <taxon>Ecdysozoa</taxon>
        <taxon>Arthropoda</taxon>
        <taxon>Hexapoda</taxon>
        <taxon>Insecta</taxon>
        <taxon>Pterygota</taxon>
        <taxon>Neoptera</taxon>
        <taxon>Endopterygota</taxon>
        <taxon>Lepidoptera</taxon>
        <taxon>Glossata</taxon>
        <taxon>Ditrysia</taxon>
        <taxon>Pyraloidea</taxon>
        <taxon>Crambidae</taxon>
        <taxon>Pyraustinae</taxon>
        <taxon>Loxostege</taxon>
    </lineage>
</organism>
<dbReference type="SUPFAM" id="SSF57903">
    <property type="entry name" value="FYVE/PHD zinc finger"/>
    <property type="match status" value="1"/>
</dbReference>
<protein>
    <recommendedName>
        <fullName evidence="3">FP protein C-terminal domain-containing protein</fullName>
    </recommendedName>
</protein>
<comment type="caution">
    <text evidence="4">The sequence shown here is derived from an EMBL/GenBank/DDBJ whole genome shotgun (WGS) entry which is preliminary data.</text>
</comment>
<name>A0ABD0TN69_LOXSC</name>
<sequence>MFTSKCSNCTEVVGDGPDCSICKKKFHFACGGITERGFARLGAGRASWMCSTCRDTSQSALEVTRSEDVQSLNTPGSSKFSSGLTLERGPSSSTPKQPGDREVTQEQPFMTLLNEISSKVSHMQAEMSAIKIIQQDLQQVRSDISELKATFNTKLDHLNNRMDNIDTRVSAVEHLGKDVEELKSQVKELLNERYKNEQWVRRSNIQINGIPEKAGENLLKIVKCLADHSGFSLNPESDIDFATRSVKNDTDQKKTKPIIVKMQSRYKKDDFLSSLRKMKHMKASDIGFLGSDSRVYFNDHLSAQNKYLLQKAKIKAKEKNYAFCWVRNCTIMVRKSDKSPVIHITTEESLNKIV</sequence>
<dbReference type="InterPro" id="IPR057251">
    <property type="entry name" value="FP_C"/>
</dbReference>
<keyword evidence="1" id="KW-0175">Coiled coil</keyword>
<dbReference type="Pfam" id="PF25298">
    <property type="entry name" value="Baculo_FP_2nd"/>
    <property type="match status" value="1"/>
</dbReference>
<dbReference type="Gene3D" id="3.30.70.1820">
    <property type="entry name" value="L1 transposable element, RRM domain"/>
    <property type="match status" value="1"/>
</dbReference>